<dbReference type="Gene3D" id="3.10.350.10">
    <property type="entry name" value="LysM domain"/>
    <property type="match status" value="3"/>
</dbReference>
<dbReference type="Pfam" id="PF01464">
    <property type="entry name" value="SLT"/>
    <property type="match status" value="1"/>
</dbReference>
<dbReference type="PANTHER" id="PTHR33734:SF22">
    <property type="entry name" value="MEMBRANE-BOUND LYTIC MUREIN TRANSGLYCOSYLASE D"/>
    <property type="match status" value="1"/>
</dbReference>
<comment type="similarity">
    <text evidence="1">Belongs to the transglycosylase Slt family.</text>
</comment>
<dbReference type="GO" id="GO:0008932">
    <property type="term" value="F:lytic endotransglycosylase activity"/>
    <property type="evidence" value="ECO:0007669"/>
    <property type="project" value="TreeGrafter"/>
</dbReference>
<dbReference type="InterPro" id="IPR036779">
    <property type="entry name" value="LysM_dom_sf"/>
</dbReference>
<keyword evidence="4" id="KW-1185">Reference proteome</keyword>
<dbReference type="InterPro" id="IPR000189">
    <property type="entry name" value="Transglyc_AS"/>
</dbReference>
<dbReference type="GO" id="GO:0016020">
    <property type="term" value="C:membrane"/>
    <property type="evidence" value="ECO:0007669"/>
    <property type="project" value="InterPro"/>
</dbReference>
<organism evidence="3 4">
    <name type="scientific">Neptunomonas marina</name>
    <dbReference type="NCBI Taxonomy" id="1815562"/>
    <lineage>
        <taxon>Bacteria</taxon>
        <taxon>Pseudomonadati</taxon>
        <taxon>Pseudomonadota</taxon>
        <taxon>Gammaproteobacteria</taxon>
        <taxon>Oceanospirillales</taxon>
        <taxon>Oceanospirillaceae</taxon>
        <taxon>Neptunomonas</taxon>
    </lineage>
</organism>
<gene>
    <name evidence="3" type="ORF">EOE65_17605</name>
</gene>
<evidence type="ECO:0000313" key="3">
    <source>
        <dbReference type="EMBL" id="RVU28290.1"/>
    </source>
</evidence>
<evidence type="ECO:0000256" key="1">
    <source>
        <dbReference type="ARBA" id="ARBA00007734"/>
    </source>
</evidence>
<dbReference type="PANTHER" id="PTHR33734">
    <property type="entry name" value="LYSM DOMAIN-CONTAINING GPI-ANCHORED PROTEIN 2"/>
    <property type="match status" value="1"/>
</dbReference>
<evidence type="ECO:0000313" key="4">
    <source>
        <dbReference type="Proteomes" id="UP000282818"/>
    </source>
</evidence>
<dbReference type="GO" id="GO:0000270">
    <property type="term" value="P:peptidoglycan metabolic process"/>
    <property type="evidence" value="ECO:0007669"/>
    <property type="project" value="InterPro"/>
</dbReference>
<dbReference type="InterPro" id="IPR018392">
    <property type="entry name" value="LysM"/>
</dbReference>
<feature type="domain" description="LysM" evidence="2">
    <location>
        <begin position="367"/>
        <end position="410"/>
    </location>
</feature>
<name>A0A437Q1F5_9GAMM</name>
<dbReference type="PROSITE" id="PS00922">
    <property type="entry name" value="TRANSGLYCOSYLASE"/>
    <property type="match status" value="1"/>
</dbReference>
<dbReference type="InterPro" id="IPR008258">
    <property type="entry name" value="Transglycosylase_SLT_dom_1"/>
</dbReference>
<dbReference type="SUPFAM" id="SSF53955">
    <property type="entry name" value="Lysozyme-like"/>
    <property type="match status" value="1"/>
</dbReference>
<feature type="domain" description="LysM" evidence="2">
    <location>
        <begin position="427"/>
        <end position="471"/>
    </location>
</feature>
<accession>A0A437Q1F5</accession>
<sequence length="533" mass="59800">MIRPWSEGLPLLNLRLLDFWNSPMRSCFHISTLAMLGLLAGCQSIPEQQSNTTAQQVKPTQPASFVSSLPKKHSVPDLHLEEQYSEVATAPEDLWELTRRNLQLTEHASNPSVVRQIEWFAQYPKHMQQIGSRAEPFYHYVLSKVLERGLPAELALLPVVESGYSPDAYSSGHAAGIWQFIPSTAKYLGIHRSRWYDGRKDVIESTEVALNYLENLNVRFKGDWLLAMAAYNAGGGTISKAIRKNKKAGKATDFWSLSLPKETRLYVPRILAIAEFVRTPDRYNMPLLPIKNEPYFEVIATGGQINLRQAAQMSGVELDVLERLNSGLLKHATDPTGPHQLIVPIEQAPAVVAALDELRSEARTVWAEYKIRSGDTLSTIAQRYGTKVRVIKEVNQLASNTLRIGKVLLIPQAELPELEMAETPSNIQYQVKSGDTLWKIARQYGVSVKNLLRWNQLQSARSLKPGMTLNVAPGNALAKRSQGKRIGYTVRRGDSLSVIADRYNIRVADIRQWNNLDNKSLIKTGQSLTLFIN</sequence>
<dbReference type="AlphaFoldDB" id="A0A437Q1F5"/>
<comment type="caution">
    <text evidence="3">The sequence shown here is derived from an EMBL/GenBank/DDBJ whole genome shotgun (WGS) entry which is preliminary data.</text>
</comment>
<reference evidence="3 4" key="1">
    <citation type="submission" date="2019-01" db="EMBL/GenBank/DDBJ databases">
        <authorList>
            <person name="Chen W.-M."/>
        </authorList>
    </citation>
    <scope>NUCLEOTIDE SEQUENCE [LARGE SCALE GENOMIC DNA]</scope>
    <source>
        <strain evidence="3 4">HPM-16</strain>
    </source>
</reference>
<dbReference type="SMART" id="SM00257">
    <property type="entry name" value="LysM"/>
    <property type="match status" value="3"/>
</dbReference>
<dbReference type="Pfam" id="PF01476">
    <property type="entry name" value="LysM"/>
    <property type="match status" value="3"/>
</dbReference>
<dbReference type="SUPFAM" id="SSF54106">
    <property type="entry name" value="LysM domain"/>
    <property type="match status" value="3"/>
</dbReference>
<dbReference type="Gene3D" id="1.10.530.10">
    <property type="match status" value="1"/>
</dbReference>
<dbReference type="PROSITE" id="PS51782">
    <property type="entry name" value="LYSM"/>
    <property type="match status" value="3"/>
</dbReference>
<dbReference type="EMBL" id="SACQ01000014">
    <property type="protein sequence ID" value="RVU28290.1"/>
    <property type="molecule type" value="Genomic_DNA"/>
</dbReference>
<proteinExistence type="inferred from homology"/>
<dbReference type="Proteomes" id="UP000282818">
    <property type="component" value="Unassembled WGS sequence"/>
</dbReference>
<protein>
    <submittedName>
        <fullName evidence="3">LysM peptidoglycan-binding domain-containing protein</fullName>
    </submittedName>
</protein>
<dbReference type="CDD" id="cd00118">
    <property type="entry name" value="LysM"/>
    <property type="match status" value="3"/>
</dbReference>
<feature type="domain" description="LysM" evidence="2">
    <location>
        <begin position="486"/>
        <end position="530"/>
    </location>
</feature>
<evidence type="ECO:0000259" key="2">
    <source>
        <dbReference type="PROSITE" id="PS51782"/>
    </source>
</evidence>
<dbReference type="InterPro" id="IPR023346">
    <property type="entry name" value="Lysozyme-like_dom_sf"/>
</dbReference>
<dbReference type="CDD" id="cd16894">
    <property type="entry name" value="MltD-like"/>
    <property type="match status" value="1"/>
</dbReference>